<feature type="transmembrane region" description="Helical" evidence="1">
    <location>
        <begin position="612"/>
        <end position="634"/>
    </location>
</feature>
<comment type="caution">
    <text evidence="2">The sequence shown here is derived from an EMBL/GenBank/DDBJ whole genome shotgun (WGS) entry which is preliminary data.</text>
</comment>
<evidence type="ECO:0008006" key="4">
    <source>
        <dbReference type="Google" id="ProtNLM"/>
    </source>
</evidence>
<keyword evidence="1" id="KW-0472">Membrane</keyword>
<feature type="transmembrane region" description="Helical" evidence="1">
    <location>
        <begin position="899"/>
        <end position="918"/>
    </location>
</feature>
<evidence type="ECO:0000256" key="1">
    <source>
        <dbReference type="SAM" id="Phobius"/>
    </source>
</evidence>
<proteinExistence type="predicted"/>
<feature type="transmembrane region" description="Helical" evidence="1">
    <location>
        <begin position="870"/>
        <end position="887"/>
    </location>
</feature>
<name>A0A9W7T0X9_9PEZI</name>
<protein>
    <recommendedName>
        <fullName evidence="4">F-box domain-containing protein</fullName>
    </recommendedName>
</protein>
<organism evidence="2 3">
    <name type="scientific">Teratosphaeria destructans</name>
    <dbReference type="NCBI Taxonomy" id="418781"/>
    <lineage>
        <taxon>Eukaryota</taxon>
        <taxon>Fungi</taxon>
        <taxon>Dikarya</taxon>
        <taxon>Ascomycota</taxon>
        <taxon>Pezizomycotina</taxon>
        <taxon>Dothideomycetes</taxon>
        <taxon>Dothideomycetidae</taxon>
        <taxon>Mycosphaerellales</taxon>
        <taxon>Teratosphaeriaceae</taxon>
        <taxon>Teratosphaeria</taxon>
    </lineage>
</organism>
<dbReference type="AlphaFoldDB" id="A0A9W7T0X9"/>
<evidence type="ECO:0000313" key="3">
    <source>
        <dbReference type="Proteomes" id="UP001138500"/>
    </source>
</evidence>
<gene>
    <name evidence="2" type="ORF">Tdes44962_MAKER06885</name>
</gene>
<feature type="transmembrane region" description="Helical" evidence="1">
    <location>
        <begin position="693"/>
        <end position="723"/>
    </location>
</feature>
<dbReference type="SUPFAM" id="SSF52047">
    <property type="entry name" value="RNI-like"/>
    <property type="match status" value="1"/>
</dbReference>
<keyword evidence="1" id="KW-0812">Transmembrane</keyword>
<keyword evidence="1" id="KW-1133">Transmembrane helix</keyword>
<reference evidence="2 3" key="2">
    <citation type="journal article" date="2021" name="Curr. Genet.">
        <title>Genetic response to nitrogen starvation in the aggressive Eucalyptus foliar pathogen Teratosphaeria destructans.</title>
        <authorList>
            <person name="Havenga M."/>
            <person name="Wingfield B.D."/>
            <person name="Wingfield M.J."/>
            <person name="Dreyer L.L."/>
            <person name="Roets F."/>
            <person name="Aylward J."/>
        </authorList>
    </citation>
    <scope>NUCLEOTIDE SEQUENCE [LARGE SCALE GENOMIC DNA]</scope>
    <source>
        <strain evidence="2">CMW44962</strain>
    </source>
</reference>
<dbReference type="Proteomes" id="UP001138500">
    <property type="component" value="Unassembled WGS sequence"/>
</dbReference>
<dbReference type="OrthoDB" id="5394254at2759"/>
<accession>A0A9W7T0X9</accession>
<reference evidence="2 3" key="1">
    <citation type="journal article" date="2018" name="IMA Fungus">
        <title>IMA Genome-F 10: Nine draft genome sequences of Claviceps purpurea s.lat., including C. arundinis, C. humidiphila, and C. cf. spartinae, pseudomolecules for the pitch canker pathogen Fusarium circinatum, draft genome of Davidsoniella eucalypti, Grosmannia galeiformis, Quambalaria eucalypti, and Teratosphaeria destructans.</title>
        <authorList>
            <person name="Wingfield B.D."/>
            <person name="Liu M."/>
            <person name="Nguyen H.D."/>
            <person name="Lane F.A."/>
            <person name="Morgan S.W."/>
            <person name="De Vos L."/>
            <person name="Wilken P.M."/>
            <person name="Duong T.A."/>
            <person name="Aylward J."/>
            <person name="Coetzee M.P."/>
            <person name="Dadej K."/>
            <person name="De Beer Z.W."/>
            <person name="Findlay W."/>
            <person name="Havenga M."/>
            <person name="Kolarik M."/>
            <person name="Menzies J.G."/>
            <person name="Naidoo K."/>
            <person name="Pochopski O."/>
            <person name="Shoukouhi P."/>
            <person name="Santana Q.C."/>
            <person name="Seifert K.A."/>
            <person name="Soal N."/>
            <person name="Steenkamp E.T."/>
            <person name="Tatham C.T."/>
            <person name="van der Nest M.A."/>
            <person name="Wingfield M.J."/>
        </authorList>
    </citation>
    <scope>NUCLEOTIDE SEQUENCE [LARGE SCALE GENOMIC DNA]</scope>
    <source>
        <strain evidence="2">CMW44962</strain>
    </source>
</reference>
<dbReference type="Gene3D" id="3.80.10.10">
    <property type="entry name" value="Ribonuclease Inhibitor"/>
    <property type="match status" value="1"/>
</dbReference>
<dbReference type="InterPro" id="IPR032675">
    <property type="entry name" value="LRR_dom_sf"/>
</dbReference>
<evidence type="ECO:0000313" key="2">
    <source>
        <dbReference type="EMBL" id="KAH9845095.1"/>
    </source>
</evidence>
<sequence>MTTITSLPKDVLTLIVSYVKLKSHLWSAAKSCKSFYAVVIPTFYHHMVIREGHNMVGIVAALCPGNAGLQHVRHLTFLPRCEHFRQTPEQELDWIFSMLTNMLPRDRLLTFTFDCFARINPKLLAVLYQRQRHLRTMRVDSCFDWQSVENGRLITSNITCLNLQVHCNRTADFGQKMIEQLQTTMIHLEISFNIGEYCRMLGLGFFQPADRARAGQLVIKSLFRHVLHGVRQQHKLRTLHLNQVPLSDLAASKLAAAVQMSRLHSLGLQKCDEPVSLLSKIQPIGCPLRMDMRCLIVTCTYVGAGEGIDDFLRRFSGLQHLVIDSEGETAMRPALSALQNHAASLRTLYLECTPLTDGGEDEEESHYECEELQDFLSQCGSLEQLALNTPFVRLEFDKSRIKAHIKPFAEALAAAPALRTFRGLTVLNEGDDELDFHAGMETFTANAMQAWASQYFDPASQIMAFSICHSREEHFTIQGIRMRPGFYCRGQIMKPYGRTEATALEMSGEEVMEVEPASEILQLDLSSLGMISFTSVATTSKHLHLCAIPRRPPGMSSHVPFLAMPRDGQFSTDIKTQDIATPNGILSPSSAMADAPEAPVLPRAPPASRLPASLRFVLVTVLSFAISSLLYTLVRGLSNFELAAISRPATDDYSVFFLVVWKLVEIATAWRAGYDWYDLTGLSLLSNLPYHSLVFTFYSIDASAVLISLAIDVVSLAVPFALLRPTIHAHEPGKQPNQQVAQDWQITSLTAIFGSAIYAVTLYFSLCSWLPSYLITHSINTDKLSMERAHAAKMENLVPLLLPVGWATAQFLFKPAIGSRANPGLTDPKLKPEKVKFDPETATIWDTIAMNLGFGEDGFSPRAEILAKRTGILIACTVVNTFVRVLMTVDGTEPVGTMGWSSIWGVAAFLTSAGYAFIANE</sequence>
<feature type="transmembrane region" description="Helical" evidence="1">
    <location>
        <begin position="744"/>
        <end position="764"/>
    </location>
</feature>
<keyword evidence="3" id="KW-1185">Reference proteome</keyword>
<dbReference type="EMBL" id="RIBY02000147">
    <property type="protein sequence ID" value="KAH9845095.1"/>
    <property type="molecule type" value="Genomic_DNA"/>
</dbReference>